<feature type="domain" description="DUF4325" evidence="1">
    <location>
        <begin position="21"/>
        <end position="82"/>
    </location>
</feature>
<proteinExistence type="predicted"/>
<dbReference type="Pfam" id="PF14213">
    <property type="entry name" value="DUF4325"/>
    <property type="match status" value="1"/>
</dbReference>
<dbReference type="Proteomes" id="UP000295367">
    <property type="component" value="Unassembled WGS sequence"/>
</dbReference>
<organism evidence="2 3">
    <name type="scientific">Sulfurirhabdus autotrophica</name>
    <dbReference type="NCBI Taxonomy" id="1706046"/>
    <lineage>
        <taxon>Bacteria</taxon>
        <taxon>Pseudomonadati</taxon>
        <taxon>Pseudomonadota</taxon>
        <taxon>Betaproteobacteria</taxon>
        <taxon>Nitrosomonadales</taxon>
        <taxon>Sulfuricellaceae</taxon>
        <taxon>Sulfurirhabdus</taxon>
    </lineage>
</organism>
<name>A0A4R3XR67_9PROT</name>
<dbReference type="AlphaFoldDB" id="A0A4R3XR67"/>
<reference evidence="2 3" key="1">
    <citation type="submission" date="2019-03" db="EMBL/GenBank/DDBJ databases">
        <title>Genomic Encyclopedia of Type Strains, Phase IV (KMG-IV): sequencing the most valuable type-strain genomes for metagenomic binning, comparative biology and taxonomic classification.</title>
        <authorList>
            <person name="Goeker M."/>
        </authorList>
    </citation>
    <scope>NUCLEOTIDE SEQUENCE [LARGE SCALE GENOMIC DNA]</scope>
    <source>
        <strain evidence="2 3">DSM 100309</strain>
    </source>
</reference>
<keyword evidence="3" id="KW-1185">Reference proteome</keyword>
<dbReference type="OrthoDB" id="9181807at2"/>
<evidence type="ECO:0000259" key="1">
    <source>
        <dbReference type="Pfam" id="PF14213"/>
    </source>
</evidence>
<protein>
    <submittedName>
        <fullName evidence="2">Uncharacterized protein DUF4325</fullName>
    </submittedName>
</protein>
<accession>A0A4R3XR67</accession>
<comment type="caution">
    <text evidence="2">The sequence shown here is derived from an EMBL/GenBank/DDBJ whole genome shotgun (WGS) entry which is preliminary data.</text>
</comment>
<gene>
    <name evidence="2" type="ORF">EDC63_12430</name>
</gene>
<evidence type="ECO:0000313" key="2">
    <source>
        <dbReference type="EMBL" id="TCV81281.1"/>
    </source>
</evidence>
<dbReference type="RefSeq" id="WP_124946677.1">
    <property type="nucleotide sequence ID" value="NZ_BHVT01000038.1"/>
</dbReference>
<sequence length="102" mass="11139">MRSSLLLQAYAHGRLVGPRLSAAPIRDKIEIALAQGEEVVLDFSGVEATQSFIDGLIGVLILQRGPDVLSRLVFKSCSDDVKAILQFVAADRSDQYLKRSSH</sequence>
<dbReference type="EMBL" id="SMCO01000024">
    <property type="protein sequence ID" value="TCV81281.1"/>
    <property type="molecule type" value="Genomic_DNA"/>
</dbReference>
<dbReference type="InterPro" id="IPR025474">
    <property type="entry name" value="DUF4325"/>
</dbReference>
<evidence type="ECO:0000313" key="3">
    <source>
        <dbReference type="Proteomes" id="UP000295367"/>
    </source>
</evidence>